<keyword evidence="1" id="KW-0378">Hydrolase</keyword>
<reference evidence="5" key="1">
    <citation type="journal article" date="2012" name="Science">
        <title>The Paleozoic origin of enzymatic lignin decomposition reconstructed from 31 fungal genomes.</title>
        <authorList>
            <person name="Floudas D."/>
            <person name="Binder M."/>
            <person name="Riley R."/>
            <person name="Barry K."/>
            <person name="Blanchette R.A."/>
            <person name="Henrissat B."/>
            <person name="Martinez A.T."/>
            <person name="Otillar R."/>
            <person name="Spatafora J.W."/>
            <person name="Yadav J.S."/>
            <person name="Aerts A."/>
            <person name="Benoit I."/>
            <person name="Boyd A."/>
            <person name="Carlson A."/>
            <person name="Copeland A."/>
            <person name="Coutinho P.M."/>
            <person name="de Vries R.P."/>
            <person name="Ferreira P."/>
            <person name="Findley K."/>
            <person name="Foster B."/>
            <person name="Gaskell J."/>
            <person name="Glotzer D."/>
            <person name="Gorecki P."/>
            <person name="Heitman J."/>
            <person name="Hesse C."/>
            <person name="Hori C."/>
            <person name="Igarashi K."/>
            <person name="Jurgens J.A."/>
            <person name="Kallen N."/>
            <person name="Kersten P."/>
            <person name="Kohler A."/>
            <person name="Kuees U."/>
            <person name="Kumar T.K.A."/>
            <person name="Kuo A."/>
            <person name="LaButti K."/>
            <person name="Larrondo L.F."/>
            <person name="Lindquist E."/>
            <person name="Ling A."/>
            <person name="Lombard V."/>
            <person name="Lucas S."/>
            <person name="Lundell T."/>
            <person name="Martin R."/>
            <person name="McLaughlin D.J."/>
            <person name="Morgenstern I."/>
            <person name="Morin E."/>
            <person name="Murat C."/>
            <person name="Nagy L.G."/>
            <person name="Nolan M."/>
            <person name="Ohm R.A."/>
            <person name="Patyshakuliyeva A."/>
            <person name="Rokas A."/>
            <person name="Ruiz-Duenas F.J."/>
            <person name="Sabat G."/>
            <person name="Salamov A."/>
            <person name="Samejima M."/>
            <person name="Schmutz J."/>
            <person name="Slot J.C."/>
            <person name="St John F."/>
            <person name="Stenlid J."/>
            <person name="Sun H."/>
            <person name="Sun S."/>
            <person name="Syed K."/>
            <person name="Tsang A."/>
            <person name="Wiebenga A."/>
            <person name="Young D."/>
            <person name="Pisabarro A."/>
            <person name="Eastwood D.C."/>
            <person name="Martin F."/>
            <person name="Cullen D."/>
            <person name="Grigoriev I.V."/>
            <person name="Hibbett D.S."/>
        </authorList>
    </citation>
    <scope>NUCLEOTIDE SEQUENCE [LARGE SCALE GENOMIC DNA]</scope>
    <source>
        <strain evidence="5">RWD-64-598 SS2</strain>
    </source>
</reference>
<feature type="signal peptide" evidence="3">
    <location>
        <begin position="1"/>
        <end position="25"/>
    </location>
</feature>
<organism evidence="4 5">
    <name type="scientific">Coniophora puteana (strain RWD-64-598)</name>
    <name type="common">Brown rot fungus</name>
    <dbReference type="NCBI Taxonomy" id="741705"/>
    <lineage>
        <taxon>Eukaryota</taxon>
        <taxon>Fungi</taxon>
        <taxon>Dikarya</taxon>
        <taxon>Basidiomycota</taxon>
        <taxon>Agaricomycotina</taxon>
        <taxon>Agaricomycetes</taxon>
        <taxon>Agaricomycetidae</taxon>
        <taxon>Boletales</taxon>
        <taxon>Coniophorineae</taxon>
        <taxon>Coniophoraceae</taxon>
        <taxon>Coniophora</taxon>
    </lineage>
</organism>
<dbReference type="OrthoDB" id="4138492at2759"/>
<evidence type="ECO:0000313" key="5">
    <source>
        <dbReference type="Proteomes" id="UP000053558"/>
    </source>
</evidence>
<feature type="region of interest" description="Disordered" evidence="2">
    <location>
        <begin position="347"/>
        <end position="410"/>
    </location>
</feature>
<dbReference type="Proteomes" id="UP000053558">
    <property type="component" value="Unassembled WGS sequence"/>
</dbReference>
<dbReference type="RefSeq" id="XP_007771939.1">
    <property type="nucleotide sequence ID" value="XM_007773749.1"/>
</dbReference>
<keyword evidence="5" id="KW-1185">Reference proteome</keyword>
<dbReference type="InterPro" id="IPR012341">
    <property type="entry name" value="6hp_glycosidase-like_sf"/>
</dbReference>
<dbReference type="OMA" id="SAWRDWV"/>
<evidence type="ECO:0000256" key="1">
    <source>
        <dbReference type="ARBA" id="ARBA00022801"/>
    </source>
</evidence>
<evidence type="ECO:0000256" key="2">
    <source>
        <dbReference type="SAM" id="MobiDB-lite"/>
    </source>
</evidence>
<dbReference type="Pfam" id="PF07470">
    <property type="entry name" value="Glyco_hydro_88"/>
    <property type="match status" value="1"/>
</dbReference>
<name>A0A5M3MFV2_CONPW</name>
<dbReference type="InterPro" id="IPR008928">
    <property type="entry name" value="6-hairpin_glycosidase_sf"/>
</dbReference>
<sequence length="489" mass="52022">MRSPLLLGAALTLFAECWLFRGVTAQNFTDEQLVVVQNQLAAGASHSWEYGTRAEALLELTAPSYSVFYPSPLPPPQTIPPSVNLTAVLDIARTTVANRSASNGNITGPQPLIADAAAGDPCSIGVAVLLANWTGQGASDGLDYAGAARDQLEFIMSRVPQTSDGAISHRVAELQLWSDSVYMVPPFLAYYGVVTGNQTLLLEAYTQISLYRNYLRDKKSNLWKHVLFGSGQDLGHWATGNGWAAAGMLRVLATMQRSQWSNEMYNLQSDLAAWIGEIHGGMYSYLNTNGLFYNWVDQPDSFYDASSAALLASTVYRLSQLWNVHTHIPIAEQVRRALAANSSDTVDVKTYPPWPATPTASPSSGATSSPTSTSSATFTSSPSSSSETPSSTPASTSASPSSTPATNPMQNLLHFTSDGWLTPVVNPDSWGVEGAQSPEGQAFVLDLQAAWSDWVQAGAPGANSARVGAAASRVVMAVAGVVLGFGLLY</sequence>
<dbReference type="GO" id="GO:0016798">
    <property type="term" value="F:hydrolase activity, acting on glycosyl bonds"/>
    <property type="evidence" value="ECO:0007669"/>
    <property type="project" value="UniProtKB-KW"/>
</dbReference>
<keyword evidence="4" id="KW-0326">Glycosidase</keyword>
<dbReference type="KEGG" id="cput:CONPUDRAFT_167687"/>
<evidence type="ECO:0000256" key="3">
    <source>
        <dbReference type="SAM" id="SignalP"/>
    </source>
</evidence>
<dbReference type="GO" id="GO:0005975">
    <property type="term" value="P:carbohydrate metabolic process"/>
    <property type="evidence" value="ECO:0007669"/>
    <property type="project" value="InterPro"/>
</dbReference>
<dbReference type="GeneID" id="19205830"/>
<dbReference type="PANTHER" id="PTHR41814">
    <property type="entry name" value="EXPRESSED PROTEIN"/>
    <property type="match status" value="1"/>
</dbReference>
<dbReference type="AlphaFoldDB" id="A0A5M3MFV2"/>
<feature type="compositionally biased region" description="Low complexity" evidence="2">
    <location>
        <begin position="357"/>
        <end position="408"/>
    </location>
</feature>
<accession>A0A5M3MFV2</accession>
<dbReference type="PANTHER" id="PTHR41814:SF1">
    <property type="entry name" value="CELLULASE"/>
    <property type="match status" value="1"/>
</dbReference>
<dbReference type="SUPFAM" id="SSF48208">
    <property type="entry name" value="Six-hairpin glycosidases"/>
    <property type="match status" value="1"/>
</dbReference>
<gene>
    <name evidence="4" type="ORF">CONPUDRAFT_167687</name>
</gene>
<dbReference type="Gene3D" id="1.50.10.10">
    <property type="match status" value="1"/>
</dbReference>
<feature type="chain" id="PRO_5024412210" evidence="3">
    <location>
        <begin position="26"/>
        <end position="489"/>
    </location>
</feature>
<comment type="caution">
    <text evidence="4">The sequence shown here is derived from an EMBL/GenBank/DDBJ whole genome shotgun (WGS) entry which is preliminary data.</text>
</comment>
<keyword evidence="3" id="KW-0732">Signal</keyword>
<dbReference type="EMBL" id="JH711583">
    <property type="protein sequence ID" value="EIW77495.1"/>
    <property type="molecule type" value="Genomic_DNA"/>
</dbReference>
<protein>
    <submittedName>
        <fullName evidence="4">Six-hairpin glycosidase</fullName>
    </submittedName>
</protein>
<proteinExistence type="predicted"/>
<evidence type="ECO:0000313" key="4">
    <source>
        <dbReference type="EMBL" id="EIW77495.1"/>
    </source>
</evidence>
<dbReference type="InterPro" id="IPR010905">
    <property type="entry name" value="Glyco_hydro_88"/>
</dbReference>